<feature type="transmembrane region" description="Helical" evidence="4">
    <location>
        <begin position="100"/>
        <end position="122"/>
    </location>
</feature>
<feature type="transmembrane region" description="Helical" evidence="4">
    <location>
        <begin position="68"/>
        <end position="88"/>
    </location>
</feature>
<feature type="region of interest" description="Disordered" evidence="3">
    <location>
        <begin position="487"/>
        <end position="518"/>
    </location>
</feature>
<evidence type="ECO:0000256" key="1">
    <source>
        <dbReference type="PIRSR" id="PIRSR613078-1"/>
    </source>
</evidence>
<keyword evidence="4" id="KW-0472">Membrane</keyword>
<keyword evidence="4" id="KW-0812">Transmembrane</keyword>
<dbReference type="SUPFAM" id="SSF53254">
    <property type="entry name" value="Phosphoglycerate mutase-like"/>
    <property type="match status" value="1"/>
</dbReference>
<comment type="caution">
    <text evidence="5">The sequence shown here is derived from an EMBL/GenBank/DDBJ whole genome shotgun (WGS) entry which is preliminary data.</text>
</comment>
<dbReference type="InterPro" id="IPR013078">
    <property type="entry name" value="His_Pase_superF_clade-1"/>
</dbReference>
<feature type="active site" description="Tele-phosphohistidine intermediate" evidence="1">
    <location>
        <position position="301"/>
    </location>
</feature>
<dbReference type="Gene3D" id="3.40.50.1240">
    <property type="entry name" value="Phosphoglycerate mutase-like"/>
    <property type="match status" value="1"/>
</dbReference>
<feature type="transmembrane region" description="Helical" evidence="4">
    <location>
        <begin position="128"/>
        <end position="151"/>
    </location>
</feature>
<protein>
    <submittedName>
        <fullName evidence="5">Uncharacterized protein</fullName>
    </submittedName>
</protein>
<dbReference type="InterPro" id="IPR029033">
    <property type="entry name" value="His_PPase_superfam"/>
</dbReference>
<dbReference type="CDD" id="cd07067">
    <property type="entry name" value="HP_PGM_like"/>
    <property type="match status" value="1"/>
</dbReference>
<dbReference type="Pfam" id="PF00300">
    <property type="entry name" value="His_Phos_1"/>
    <property type="match status" value="1"/>
</dbReference>
<reference evidence="5 6" key="1">
    <citation type="journal article" date="2019" name="Nat. Plants">
        <title>Genome sequencing of Musa balbisiana reveals subgenome evolution and function divergence in polyploid bananas.</title>
        <authorList>
            <person name="Yao X."/>
        </authorList>
    </citation>
    <scope>NUCLEOTIDE SEQUENCE [LARGE SCALE GENOMIC DNA]</scope>
    <source>
        <strain evidence="6">cv. DH-PKW</strain>
        <tissue evidence="5">Leaves</tissue>
    </source>
</reference>
<feature type="binding site" evidence="2">
    <location>
        <position position="355"/>
    </location>
    <ligand>
        <name>substrate</name>
    </ligand>
</feature>
<evidence type="ECO:0000256" key="4">
    <source>
        <dbReference type="SAM" id="Phobius"/>
    </source>
</evidence>
<feature type="region of interest" description="Disordered" evidence="3">
    <location>
        <begin position="33"/>
        <end position="61"/>
    </location>
</feature>
<dbReference type="AlphaFoldDB" id="A0A4S8IJ17"/>
<feature type="active site" description="Proton donor/acceptor" evidence="1">
    <location>
        <position position="382"/>
    </location>
</feature>
<feature type="compositionally biased region" description="Pro residues" evidence="3">
    <location>
        <begin position="33"/>
        <end position="58"/>
    </location>
</feature>
<keyword evidence="6" id="KW-1185">Reference proteome</keyword>
<evidence type="ECO:0000313" key="6">
    <source>
        <dbReference type="Proteomes" id="UP000317650"/>
    </source>
</evidence>
<sequence length="590" mass="64040">MADLLYHAFAFLALFSYGLYHLISATRAHIAPHPPPPPSSPLQPTTPPAPTTPSPSPPAHRHHLHRHFPLYLVLLSLLVTVAVHVFLFSAHGGGAASQRFSYLESAAALLLFFLLSASFLLLPLSADVVFLLAAFAFALLSAASAHSAAAYRQSELQSNCDAISSLISAASAAAALLDLFFTLHATLIAIVTSIVYATMTRAYGGNGLVRRHNGGSYDALLTIEDVTLGVEILHHDCLNIMISSFEQPSAAGTPRLLGPSIKVWDPCNVLLLPPPPPLALFARGAASATADRVTEVLLIAHGECAASVRPDLVGGRWAAVAGLTPNGERQARALAVFLKSQGVRFDEVYSSPLDRARATAAFVCRELGFAEEQIQLSDALFEISQGQWEGCLRSEVYSPEMVNLIDRTQPDFCAPSGESLRQVVFRMVEFLNRIVLRLPEKLAVTDTSIHQNESKALSRNSSANSVQDRDGPHWDLLYRLNRPSLQRKKSGKSRLQFVTTGDNETDEEFSPREVTPGNLLPDGSRNPIFSIGIFTHAIPIKCLLTGLLDCSPAMSHKISIDDSSMTALHHSLRTGWQIKRLNDTAHLRLL</sequence>
<gene>
    <name evidence="5" type="ORF">C4D60_Mb09t25490</name>
</gene>
<organism evidence="5 6">
    <name type="scientific">Musa balbisiana</name>
    <name type="common">Banana</name>
    <dbReference type="NCBI Taxonomy" id="52838"/>
    <lineage>
        <taxon>Eukaryota</taxon>
        <taxon>Viridiplantae</taxon>
        <taxon>Streptophyta</taxon>
        <taxon>Embryophyta</taxon>
        <taxon>Tracheophyta</taxon>
        <taxon>Spermatophyta</taxon>
        <taxon>Magnoliopsida</taxon>
        <taxon>Liliopsida</taxon>
        <taxon>Zingiberales</taxon>
        <taxon>Musaceae</taxon>
        <taxon>Musa</taxon>
    </lineage>
</organism>
<dbReference type="SMART" id="SM00855">
    <property type="entry name" value="PGAM"/>
    <property type="match status" value="1"/>
</dbReference>
<evidence type="ECO:0000313" key="5">
    <source>
        <dbReference type="EMBL" id="THU48368.1"/>
    </source>
</evidence>
<dbReference type="STRING" id="52838.A0A4S8IJ17"/>
<evidence type="ECO:0000256" key="3">
    <source>
        <dbReference type="SAM" id="MobiDB-lite"/>
    </source>
</evidence>
<dbReference type="EMBL" id="PYDT01000010">
    <property type="protein sequence ID" value="THU48368.1"/>
    <property type="molecule type" value="Genomic_DNA"/>
</dbReference>
<dbReference type="Proteomes" id="UP000317650">
    <property type="component" value="Chromosome 9"/>
</dbReference>
<proteinExistence type="predicted"/>
<dbReference type="PANTHER" id="PTHR47927">
    <property type="entry name" value="PUTATIVE-RELATED"/>
    <property type="match status" value="1"/>
</dbReference>
<name>A0A4S8IJ17_MUSBA</name>
<dbReference type="PANTHER" id="PTHR47927:SF2">
    <property type="entry name" value="PHOSPHOGLYCERATE MUTASE FAMILY PROTEIN"/>
    <property type="match status" value="1"/>
</dbReference>
<keyword evidence="4" id="KW-1133">Transmembrane helix</keyword>
<evidence type="ECO:0000256" key="2">
    <source>
        <dbReference type="PIRSR" id="PIRSR613078-2"/>
    </source>
</evidence>
<accession>A0A4S8IJ17</accession>